<dbReference type="InterPro" id="IPR002110">
    <property type="entry name" value="Ankyrin_rpt"/>
</dbReference>
<dbReference type="Pfam" id="PF12796">
    <property type="entry name" value="Ank_2"/>
    <property type="match status" value="2"/>
</dbReference>
<keyword evidence="2" id="KW-0040">ANK repeat</keyword>
<keyword evidence="1" id="KW-0677">Repeat</keyword>
<name>A0A6C0DTQ6_9ZZZZ</name>
<evidence type="ECO:0000313" key="3">
    <source>
        <dbReference type="EMBL" id="QHT20187.1"/>
    </source>
</evidence>
<dbReference type="InterPro" id="IPR051165">
    <property type="entry name" value="Multifunctional_ANK_Repeat"/>
</dbReference>
<accession>A0A6C0DTQ6</accession>
<protein>
    <submittedName>
        <fullName evidence="3">Uncharacterized protein</fullName>
    </submittedName>
</protein>
<evidence type="ECO:0000256" key="1">
    <source>
        <dbReference type="ARBA" id="ARBA00022737"/>
    </source>
</evidence>
<reference evidence="3" key="1">
    <citation type="journal article" date="2020" name="Nature">
        <title>Giant virus diversity and host interactions through global metagenomics.</title>
        <authorList>
            <person name="Schulz F."/>
            <person name="Roux S."/>
            <person name="Paez-Espino D."/>
            <person name="Jungbluth S."/>
            <person name="Walsh D.A."/>
            <person name="Denef V.J."/>
            <person name="McMahon K.D."/>
            <person name="Konstantinidis K.T."/>
            <person name="Eloe-Fadrosh E.A."/>
            <person name="Kyrpides N.C."/>
            <person name="Woyke T."/>
        </authorList>
    </citation>
    <scope>NUCLEOTIDE SEQUENCE</scope>
    <source>
        <strain evidence="3">GVMAG-M-3300023174-60</strain>
    </source>
</reference>
<dbReference type="PANTHER" id="PTHR24123">
    <property type="entry name" value="ANKYRIN REPEAT-CONTAINING"/>
    <property type="match status" value="1"/>
</dbReference>
<dbReference type="Gene3D" id="1.25.40.20">
    <property type="entry name" value="Ankyrin repeat-containing domain"/>
    <property type="match status" value="2"/>
</dbReference>
<sequence>MARRRTRKRIQCGGHKNNELLMAALKIGDDKWFAEILKSPGVDPSYDNNYAMKYAAEHASRPNGVRFFEIIKLLLLLKDKRVDPSKENNLALRKASEYGQTDIIELLLQDPRVDPSVEEQSAIRLASEKGHTEIVKLLLKDKRVDPSVKEQSAIRLASKNGYTDIMKLLLQDPRVDPSVIKQNALKLASQNGHIEIVELLLQDPRVDPSVDKQFVLKQAVHKDKNDILRILLKHPKVDPSVDNQYVLLQAVTKNNVEAVRELLIDKRVDPGINIDGHEQAILHLAIEIGDPNMIKLLLLHPKVDPTIDNQFAIWAAVASNSLSTVQAVLQDPRVDPTVSGGPGKPSAIELACLNRNKDLVGILLQDPRVNKNPAIFKMARDGKFSPEINTLVLSMEPDKLWEGFSRADMEKLDTIFSEDANNYSCCPVCMRYVQRGDGCMYMSHNCYNEPGADTVDDFWYNMYKSPEGLIYWCTICGRICLGHRHYKLGATSEKLQLEPVLPGSDPFAKDCAREGGGGIGEKMMRFAAFRELAYELQKEVGKLPRRKALEELVQEMWAAPISRLAGRRAKNNLAAKKFRLSSNLFPSPVASNNAPNILRNAKNAKLLPTVAPGYNTIGGTDDDKVIQFHHREKNGRINNHEDTKIGIDSFENYIQTNLNDGKAGPCWLDTCTAIIHPDEIKELVRLDVFPDAMYKRYKDAFNRVQKGGRGNILHEAENAKCVIWTTKKNKNTTRRNKKVRGGTKRRR</sequence>
<dbReference type="InterPro" id="IPR036770">
    <property type="entry name" value="Ankyrin_rpt-contain_sf"/>
</dbReference>
<dbReference type="SMART" id="SM00248">
    <property type="entry name" value="ANK"/>
    <property type="match status" value="9"/>
</dbReference>
<dbReference type="AlphaFoldDB" id="A0A6C0DTQ6"/>
<dbReference type="SUPFAM" id="SSF48403">
    <property type="entry name" value="Ankyrin repeat"/>
    <property type="match status" value="1"/>
</dbReference>
<dbReference type="EMBL" id="MN739677">
    <property type="protein sequence ID" value="QHT20187.1"/>
    <property type="molecule type" value="Genomic_DNA"/>
</dbReference>
<dbReference type="PANTHER" id="PTHR24123:SF138">
    <property type="entry name" value="NACHT DOMAIN-CONTAINING PROTEIN"/>
    <property type="match status" value="1"/>
</dbReference>
<organism evidence="3">
    <name type="scientific">viral metagenome</name>
    <dbReference type="NCBI Taxonomy" id="1070528"/>
    <lineage>
        <taxon>unclassified sequences</taxon>
        <taxon>metagenomes</taxon>
        <taxon>organismal metagenomes</taxon>
    </lineage>
</organism>
<proteinExistence type="predicted"/>
<evidence type="ECO:0000256" key="2">
    <source>
        <dbReference type="ARBA" id="ARBA00023043"/>
    </source>
</evidence>